<dbReference type="Proteomes" id="UP000580797">
    <property type="component" value="Unassembled WGS sequence"/>
</dbReference>
<dbReference type="STRING" id="556325.BHE16_06710"/>
<accession>A0A1L2ZNM4</accession>
<dbReference type="EMBL" id="CP018135">
    <property type="protein sequence ID" value="APF40749.1"/>
    <property type="molecule type" value="Genomic_DNA"/>
</dbReference>
<reference evidence="1 3" key="1">
    <citation type="submission" date="2016-11" db="EMBL/GenBank/DDBJ databases">
        <title>Genome sequencing of Zhihengliuella aestuarii B18 antagonistic to Plasmodiophora brassicae.</title>
        <authorList>
            <person name="Luo Y."/>
        </authorList>
    </citation>
    <scope>NUCLEOTIDE SEQUENCE [LARGE SCALE GENOMIC DNA]</scope>
    <source>
        <strain evidence="1 3">B18</strain>
    </source>
</reference>
<evidence type="ECO:0000313" key="3">
    <source>
        <dbReference type="Proteomes" id="UP000183530"/>
    </source>
</evidence>
<sequence>MTTSVVNFISYCHTQIWRHGFAKVYAVIKWVIANWRTVASWIARGDSFYTIIVRIINIVF</sequence>
<keyword evidence="3" id="KW-1185">Reference proteome</keyword>
<evidence type="ECO:0000313" key="1">
    <source>
        <dbReference type="EMBL" id="APF40749.1"/>
    </source>
</evidence>
<dbReference type="RefSeq" id="WP_071894226.1">
    <property type="nucleotide sequence ID" value="NZ_BAAARH010000014.1"/>
</dbReference>
<organism evidence="1 3">
    <name type="scientific">Neomicrococcus aestuarii</name>
    <dbReference type="NCBI Taxonomy" id="556325"/>
    <lineage>
        <taxon>Bacteria</taxon>
        <taxon>Bacillati</taxon>
        <taxon>Actinomycetota</taxon>
        <taxon>Actinomycetes</taxon>
        <taxon>Micrococcales</taxon>
        <taxon>Micrococcaceae</taxon>
        <taxon>Neomicrococcus</taxon>
    </lineage>
</organism>
<name>A0A1L2ZNM4_9MICC</name>
<protein>
    <submittedName>
        <fullName evidence="1">Uncharacterized protein</fullName>
    </submittedName>
</protein>
<evidence type="ECO:0000313" key="4">
    <source>
        <dbReference type="Proteomes" id="UP000580797"/>
    </source>
</evidence>
<proteinExistence type="predicted"/>
<gene>
    <name evidence="1" type="ORF">BHE16_06710</name>
    <name evidence="2" type="ORF">HD598_001205</name>
</gene>
<dbReference type="AlphaFoldDB" id="A0A1L2ZNM4"/>
<reference evidence="2 4" key="2">
    <citation type="submission" date="2020-08" db="EMBL/GenBank/DDBJ databases">
        <title>Sequencing the genomes of 1000 actinobacteria strains.</title>
        <authorList>
            <person name="Klenk H.-P."/>
        </authorList>
    </citation>
    <scope>NUCLEOTIDE SEQUENCE [LARGE SCALE GENOMIC DNA]</scope>
    <source>
        <strain evidence="2 4">DSM 105783</strain>
    </source>
</reference>
<dbReference type="Proteomes" id="UP000183530">
    <property type="component" value="Chromosome"/>
</dbReference>
<dbReference type="KEGG" id="nae:BHE16_06710"/>
<dbReference type="EMBL" id="JACHDR010000001">
    <property type="protein sequence ID" value="MBB5512518.1"/>
    <property type="molecule type" value="Genomic_DNA"/>
</dbReference>
<evidence type="ECO:0000313" key="2">
    <source>
        <dbReference type="EMBL" id="MBB5512518.1"/>
    </source>
</evidence>